<dbReference type="PROSITE" id="PS50082">
    <property type="entry name" value="WD_REPEATS_2"/>
    <property type="match status" value="7"/>
</dbReference>
<dbReference type="Gene3D" id="1.25.40.10">
    <property type="entry name" value="Tetratricopeptide repeat domain"/>
    <property type="match status" value="1"/>
</dbReference>
<feature type="repeat" description="WD" evidence="3">
    <location>
        <begin position="678"/>
        <end position="719"/>
    </location>
</feature>
<evidence type="ECO:0000313" key="6">
    <source>
        <dbReference type="Proteomes" id="UP000767446"/>
    </source>
</evidence>
<feature type="repeat" description="WD" evidence="3">
    <location>
        <begin position="846"/>
        <end position="895"/>
    </location>
</feature>
<dbReference type="SUPFAM" id="SSF48452">
    <property type="entry name" value="TPR-like"/>
    <property type="match status" value="1"/>
</dbReference>
<evidence type="ECO:0000256" key="4">
    <source>
        <dbReference type="PROSITE-ProRule" id="PRU00339"/>
    </source>
</evidence>
<proteinExistence type="predicted"/>
<dbReference type="InterPro" id="IPR019775">
    <property type="entry name" value="WD40_repeat_CS"/>
</dbReference>
<feature type="repeat" description="TPR" evidence="4">
    <location>
        <begin position="565"/>
        <end position="598"/>
    </location>
</feature>
<feature type="repeat" description="WD" evidence="3">
    <location>
        <begin position="762"/>
        <end position="803"/>
    </location>
</feature>
<name>A0A941JRU7_9CHRO</name>
<keyword evidence="4" id="KW-0802">TPR repeat</keyword>
<dbReference type="InterPro" id="IPR019734">
    <property type="entry name" value="TPR_rpt"/>
</dbReference>
<dbReference type="EMBL" id="JADQBC010000031">
    <property type="protein sequence ID" value="MBR8827456.1"/>
    <property type="molecule type" value="Genomic_DNA"/>
</dbReference>
<dbReference type="PROSITE" id="PS50005">
    <property type="entry name" value="TPR"/>
    <property type="match status" value="3"/>
</dbReference>
<comment type="caution">
    <text evidence="5">The sequence shown here is derived from an EMBL/GenBank/DDBJ whole genome shotgun (WGS) entry which is preliminary data.</text>
</comment>
<dbReference type="CDD" id="cd00200">
    <property type="entry name" value="WD40"/>
    <property type="match status" value="1"/>
</dbReference>
<dbReference type="SUPFAM" id="SSF50978">
    <property type="entry name" value="WD40 repeat-like"/>
    <property type="match status" value="1"/>
</dbReference>
<feature type="repeat" description="WD" evidence="3">
    <location>
        <begin position="636"/>
        <end position="677"/>
    </location>
</feature>
<feature type="repeat" description="TPR" evidence="4">
    <location>
        <begin position="531"/>
        <end position="564"/>
    </location>
</feature>
<protein>
    <submittedName>
        <fullName evidence="5">Tetratricopeptide repeat protein</fullName>
    </submittedName>
</protein>
<reference evidence="5" key="1">
    <citation type="submission" date="2021-02" db="EMBL/GenBank/DDBJ databases">
        <title>Metagenome analyses of Stigonema ocellatum DSM 106950, Chlorogloea purpurea SAG 13.99 and Gomphosphaeria aponina DSM 107014.</title>
        <authorList>
            <person name="Marter P."/>
            <person name="Huang S."/>
        </authorList>
    </citation>
    <scope>NUCLEOTIDE SEQUENCE</scope>
    <source>
        <strain evidence="5">JP213</strain>
    </source>
</reference>
<dbReference type="PRINTS" id="PR00320">
    <property type="entry name" value="GPROTEINBRPT"/>
</dbReference>
<dbReference type="PROSITE" id="PS50293">
    <property type="entry name" value="TPR_REGION"/>
    <property type="match status" value="1"/>
</dbReference>
<dbReference type="SMART" id="SM00028">
    <property type="entry name" value="TPR"/>
    <property type="match status" value="3"/>
</dbReference>
<feature type="repeat" description="WD" evidence="3">
    <location>
        <begin position="720"/>
        <end position="761"/>
    </location>
</feature>
<sequence>MLYKIVKNLSEAIVATGKYLTHDLGYSTKIIDNKESLIQQQEKLDLIQLKIKYLQNQLSPLKIPESLQPFIKLVTRIKREKKLDYQRWSLEKQKELQLELWEGKNALQQEMAALKRQTHFKFVAAGKTLPEAPIWLLAAEILNGEQEEKTLPLEVFFAFPQLHLEYLANNPDTAKLFPELELDLAEELRQFFWEYSNVGRKIDFVTGKAVREYLGGEASIKSLFSILKHNPTLILESEVNGAYLNLRLGYWGLNWQNYKYQTVIYRLPYGEILKEIVKERANKWLKIRETFVAAGQNAANLDHVYSGDNLKNLKTVKDELKFEQAGIDISQLVIKYTINEKDLEKLCDILIVHYCIFAGIIADEYFLVTKNLTPLLPQLLPLVIENVCSQEEIIESLIVYYNKIYKNLEANRGGILPELLLDFAESLAHVPYKDWAKQEINNSLKYWLKLHNLGQPEALDELLSAVEANLVIEDYQYIEKLNKCLAIVGDERQLKVEENYYYQGVSKCDGKDYEGAIRDFNQAIALNPNWAEAYYYRGISLYCLKQYEEALADYDLALLLNNNWAEAYNNRGNTYYKLWEYEKAIADYNQALTLNPNLEIARKNRTIAEKLLENVQIKQHQNFQNKPQNLSLVNVLLGHYNVVRSLAISADGKILASSSYDYTIKIWDILTGNELHTLRGHIKDVETIAVSPDSKTIVSGSDDHNIKIWDILTGKELLTLSGHQGVVRALTITPDGKFIISGSGDKTIKIWDIITGKENKTLEGHYGLVRCLAISPDGQILASGSHDNTIKLWHLKTQENPVTLHGHTDTVNALIFSPDGLTIFSASDDQTIKQWQLNTGQLLRTLEGHSHPIYALAISNFGPTFHKKAGATLYSASGDKTIKIWQLNIGQEIATIQHDTTAVFALAIAPDGLTLVSGSGDGTIKIWH</sequence>
<dbReference type="Pfam" id="PF13414">
    <property type="entry name" value="TPR_11"/>
    <property type="match status" value="1"/>
</dbReference>
<dbReference type="InterPro" id="IPR036322">
    <property type="entry name" value="WD40_repeat_dom_sf"/>
</dbReference>
<dbReference type="InterPro" id="IPR001680">
    <property type="entry name" value="WD40_rpt"/>
</dbReference>
<dbReference type="AlphaFoldDB" id="A0A941JRU7"/>
<feature type="repeat" description="TPR" evidence="4">
    <location>
        <begin position="497"/>
        <end position="530"/>
    </location>
</feature>
<feature type="repeat" description="WD" evidence="3">
    <location>
        <begin position="896"/>
        <end position="928"/>
    </location>
</feature>
<dbReference type="Gene3D" id="2.130.10.10">
    <property type="entry name" value="YVTN repeat-like/Quinoprotein amine dehydrogenase"/>
    <property type="match status" value="2"/>
</dbReference>
<dbReference type="PROSITE" id="PS00678">
    <property type="entry name" value="WD_REPEATS_1"/>
    <property type="match status" value="3"/>
</dbReference>
<dbReference type="InterPro" id="IPR050505">
    <property type="entry name" value="WDR55/POC1"/>
</dbReference>
<dbReference type="Proteomes" id="UP000767446">
    <property type="component" value="Unassembled WGS sequence"/>
</dbReference>
<accession>A0A941JRU7</accession>
<dbReference type="PROSITE" id="PS50294">
    <property type="entry name" value="WD_REPEATS_REGION"/>
    <property type="match status" value="6"/>
</dbReference>
<keyword evidence="1 3" id="KW-0853">WD repeat</keyword>
<dbReference type="Pfam" id="PF00400">
    <property type="entry name" value="WD40"/>
    <property type="match status" value="7"/>
</dbReference>
<dbReference type="PANTHER" id="PTHR44019">
    <property type="entry name" value="WD REPEAT-CONTAINING PROTEIN 55"/>
    <property type="match status" value="1"/>
</dbReference>
<feature type="repeat" description="WD" evidence="3">
    <location>
        <begin position="804"/>
        <end position="845"/>
    </location>
</feature>
<gene>
    <name evidence="5" type="ORF">DSM107014_06040</name>
</gene>
<organism evidence="5 6">
    <name type="scientific">Gomphosphaeria aponina SAG 52.96 = DSM 107014</name>
    <dbReference type="NCBI Taxonomy" id="1521640"/>
    <lineage>
        <taxon>Bacteria</taxon>
        <taxon>Bacillati</taxon>
        <taxon>Cyanobacteriota</taxon>
        <taxon>Cyanophyceae</taxon>
        <taxon>Oscillatoriophycideae</taxon>
        <taxon>Chroococcales</taxon>
        <taxon>Gomphosphaeriaceae</taxon>
        <taxon>Gomphosphaeria</taxon>
    </lineage>
</organism>
<dbReference type="InterPro" id="IPR011990">
    <property type="entry name" value="TPR-like_helical_dom_sf"/>
</dbReference>
<dbReference type="Pfam" id="PF00515">
    <property type="entry name" value="TPR_1"/>
    <property type="match status" value="1"/>
</dbReference>
<evidence type="ECO:0000313" key="5">
    <source>
        <dbReference type="EMBL" id="MBR8827456.1"/>
    </source>
</evidence>
<dbReference type="InterPro" id="IPR015943">
    <property type="entry name" value="WD40/YVTN_repeat-like_dom_sf"/>
</dbReference>
<dbReference type="PANTHER" id="PTHR44019:SF8">
    <property type="entry name" value="POC1 CENTRIOLAR PROTEIN HOMOLOG"/>
    <property type="match status" value="1"/>
</dbReference>
<keyword evidence="2" id="KW-0677">Repeat</keyword>
<evidence type="ECO:0000256" key="1">
    <source>
        <dbReference type="ARBA" id="ARBA00022574"/>
    </source>
</evidence>
<evidence type="ECO:0000256" key="3">
    <source>
        <dbReference type="PROSITE-ProRule" id="PRU00221"/>
    </source>
</evidence>
<dbReference type="InterPro" id="IPR020472">
    <property type="entry name" value="WD40_PAC1"/>
</dbReference>
<evidence type="ECO:0000256" key="2">
    <source>
        <dbReference type="ARBA" id="ARBA00022737"/>
    </source>
</evidence>
<dbReference type="SMART" id="SM00320">
    <property type="entry name" value="WD40"/>
    <property type="match status" value="7"/>
</dbReference>